<sequence>MVATIHRKHLPSITRAVQALQAQPPRVRTALTELRAAFTDSGENPPAILAACATLLNTDAAINGDVLAAVRTAHTEWDSYGETERELINLCVYSSETRRAVAVTEVNDVTVMLRETPPRIADALNGLRWLNAATGGSQQHAFTTCATLLKNPSATHSAIVEAIQTAHALWPGLSDDLRTLVLACVYASKARAEHARARTAARQQTTEATSGDIHRCGNCDGNLAGLPEMRYCSDACRREAESTQRPVPGEHTVTGEPAEPAAAAEGTAPVATPAAEEKTKAMSTAKAGREPIEKQAEGRYVVGEVEARYDEQWRQIEQAIPTAGFVHKDERGVDVYEQERQRHADLDDSSDAATDLTGYALSDEDYERLALLPVAPGGLCVACNIERTPSEQRTPSTDNRCEMCRDRDMPPLSALSLSRELAAVA</sequence>
<proteinExistence type="predicted"/>
<accession>A0ABQ3KMU8</accession>
<comment type="caution">
    <text evidence="2">The sequence shown here is derived from an EMBL/GenBank/DDBJ whole genome shotgun (WGS) entry which is preliminary data.</text>
</comment>
<evidence type="ECO:0008006" key="4">
    <source>
        <dbReference type="Google" id="ProtNLM"/>
    </source>
</evidence>
<feature type="compositionally biased region" description="Low complexity" evidence="1">
    <location>
        <begin position="252"/>
        <end position="274"/>
    </location>
</feature>
<evidence type="ECO:0000313" key="2">
    <source>
        <dbReference type="EMBL" id="GHG30231.1"/>
    </source>
</evidence>
<organism evidence="2 3">
    <name type="scientific">Amycolatopsis bullii</name>
    <dbReference type="NCBI Taxonomy" id="941987"/>
    <lineage>
        <taxon>Bacteria</taxon>
        <taxon>Bacillati</taxon>
        <taxon>Actinomycetota</taxon>
        <taxon>Actinomycetes</taxon>
        <taxon>Pseudonocardiales</taxon>
        <taxon>Pseudonocardiaceae</taxon>
        <taxon>Amycolatopsis</taxon>
    </lineage>
</organism>
<name>A0ABQ3KMU8_9PSEU</name>
<keyword evidence="3" id="KW-1185">Reference proteome</keyword>
<feature type="region of interest" description="Disordered" evidence="1">
    <location>
        <begin position="242"/>
        <end position="274"/>
    </location>
</feature>
<evidence type="ECO:0000313" key="3">
    <source>
        <dbReference type="Proteomes" id="UP000649955"/>
    </source>
</evidence>
<reference evidence="3" key="1">
    <citation type="journal article" date="2019" name="Int. J. Syst. Evol. Microbiol.">
        <title>The Global Catalogue of Microorganisms (GCM) 10K type strain sequencing project: providing services to taxonomists for standard genome sequencing and annotation.</title>
        <authorList>
            <consortium name="The Broad Institute Genomics Platform"/>
            <consortium name="The Broad Institute Genome Sequencing Center for Infectious Disease"/>
            <person name="Wu L."/>
            <person name="Ma J."/>
        </authorList>
    </citation>
    <scope>NUCLEOTIDE SEQUENCE [LARGE SCALE GENOMIC DNA]</scope>
    <source>
        <strain evidence="3">CGMCC 4.7680</strain>
    </source>
</reference>
<dbReference type="EMBL" id="BNAW01000030">
    <property type="protein sequence ID" value="GHG30231.1"/>
    <property type="molecule type" value="Genomic_DNA"/>
</dbReference>
<evidence type="ECO:0000256" key="1">
    <source>
        <dbReference type="SAM" id="MobiDB-lite"/>
    </source>
</evidence>
<gene>
    <name evidence="2" type="ORF">GCM10017567_57680</name>
</gene>
<protein>
    <recommendedName>
        <fullName evidence="4">HNH endonuclease</fullName>
    </recommendedName>
</protein>
<dbReference type="Proteomes" id="UP000649955">
    <property type="component" value="Unassembled WGS sequence"/>
</dbReference>